<evidence type="ECO:0000256" key="4">
    <source>
        <dbReference type="SAM" id="Phobius"/>
    </source>
</evidence>
<dbReference type="Gene3D" id="3.10.100.10">
    <property type="entry name" value="Mannose-Binding Protein A, subunit A"/>
    <property type="match status" value="5"/>
</dbReference>
<feature type="domain" description="C-type lectin" evidence="5">
    <location>
        <begin position="357"/>
        <end position="483"/>
    </location>
</feature>
<dbReference type="FunFam" id="3.10.100.10:FF:000038">
    <property type="entry name" value="Secretory phospholipase A2 receptor"/>
    <property type="match status" value="1"/>
</dbReference>
<keyword evidence="4" id="KW-0472">Membrane</keyword>
<feature type="transmembrane region" description="Helical" evidence="4">
    <location>
        <begin position="784"/>
        <end position="807"/>
    </location>
</feature>
<accession>A0A9F5MU64</accession>
<evidence type="ECO:0000313" key="6">
    <source>
        <dbReference type="Proteomes" id="UP000695026"/>
    </source>
</evidence>
<keyword evidence="2" id="KW-0964">Secreted</keyword>
<dbReference type="FunFam" id="3.10.100.10:FF:000032">
    <property type="entry name" value="Secretory phospholipase A2 receptor"/>
    <property type="match status" value="1"/>
</dbReference>
<dbReference type="GeneID" id="103066822"/>
<name>A0A9F5MU64_PYTBI</name>
<dbReference type="InterPro" id="IPR018378">
    <property type="entry name" value="C-type_lectin_CS"/>
</dbReference>
<protein>
    <submittedName>
        <fullName evidence="7">Secretory phospholipase A2 receptor</fullName>
    </submittedName>
</protein>
<keyword evidence="3" id="KW-1015">Disulfide bond</keyword>
<dbReference type="CTD" id="22925"/>
<dbReference type="GO" id="GO:0005576">
    <property type="term" value="C:extracellular region"/>
    <property type="evidence" value="ECO:0007669"/>
    <property type="project" value="UniProtKB-SubCell"/>
</dbReference>
<dbReference type="InterPro" id="IPR050111">
    <property type="entry name" value="C-type_lectin/snaclec_domain"/>
</dbReference>
<comment type="subcellular location">
    <subcellularLocation>
        <location evidence="1">Secreted</location>
    </subcellularLocation>
</comment>
<feature type="domain" description="C-type lectin" evidence="5">
    <location>
        <begin position="211"/>
        <end position="330"/>
    </location>
</feature>
<evidence type="ECO:0000256" key="1">
    <source>
        <dbReference type="ARBA" id="ARBA00004613"/>
    </source>
</evidence>
<keyword evidence="4" id="KW-1133">Transmembrane helix</keyword>
<dbReference type="RefSeq" id="XP_025019072.1">
    <property type="nucleotide sequence ID" value="XM_025163304.1"/>
</dbReference>
<feature type="domain" description="C-type lectin" evidence="5">
    <location>
        <begin position="507"/>
        <end position="611"/>
    </location>
</feature>
<dbReference type="InterPro" id="IPR016186">
    <property type="entry name" value="C-type_lectin-like/link_sf"/>
</dbReference>
<dbReference type="PROSITE" id="PS00615">
    <property type="entry name" value="C_TYPE_LECTIN_1"/>
    <property type="match status" value="1"/>
</dbReference>
<dbReference type="SMART" id="SM00034">
    <property type="entry name" value="CLECT"/>
    <property type="match status" value="5"/>
</dbReference>
<dbReference type="OrthoDB" id="5858677at2759"/>
<sequence>HPGGCVVMRQEEPIGMWEVKNCTTFTAKSLCKQDVNFHEKSDTNKQPNYDKPFNSCLHGWESDHNLLNCYKIFHSEKVLMKRTWEEAETLCKDFGAHLASFTQVLEEDFLNKLLNTMFHTDDERQFWIGFNKRNPLSKGSWEWSDGTPVSSAFLEKASVEDNVRNCAAYKANGTILPLHCNSEREWICQIPKGVKPKTPQWYINELPWFYYQGAEYLLYDSPSNWDSFQFVCGWLRGDIATIHSAQEQEFIQNRIKKISKKSSNWWIALRSELPSEEFRWTDGSLLLYQNWAGDKERPKPTQGPKCAFISSRTGQWGFANCTISLPCICKRKNIQITEREILKEEHQGTCPKGWLYFGFKCFLVQIPKDPGHLKSWYSAQKICSYYDASLASVENEVEQAFIAMNLFGHKSSVWIGLQSDNYEKWLNGQEVGYANWCPAQNHYIADTEKKVALCTSILNNPSFFLMGKWYLENCGNKNGFVCQKAQDTSRQIIDPLVMYPIPDTLEYANRTYTLINGSMTWYMASQMCKKIGTELVSITDYYHQAFLTVMINRVGYAHWIGLFTSDNGLHFEWSDGTTPFLTFLGQEETQSPGHCVYIDINGRWRNTDCEKLLSGAICHISPKKKSMENKGLCDEKTVPWIRFDNSCYSFSTIFENLNFDEALEFCKRQGSNLLTIKGRDENAFLLEELHSFGSVVEMIWLNTQFLMDNAMVVWFDGSPIQYSNWGTEEPEVGQWKGNSCIALRTADGIWKLSPCHERKGFICKANTDYQETAVLSLKVSYHRIIVLVILSTLLIAVGAVATCLWYSPRPSRASGRMLRFRNACLADAPSQVPVAEESILISSLERNDVL</sequence>
<dbReference type="AlphaFoldDB" id="A0A9F5MU64"/>
<dbReference type="PANTHER" id="PTHR22803">
    <property type="entry name" value="MANNOSE, PHOSPHOLIPASE, LECTIN RECEPTOR RELATED"/>
    <property type="match status" value="1"/>
</dbReference>
<dbReference type="InterPro" id="IPR016187">
    <property type="entry name" value="CTDL_fold"/>
</dbReference>
<keyword evidence="7" id="KW-0675">Receptor</keyword>
<dbReference type="KEGG" id="pbi:103066822"/>
<dbReference type="InterPro" id="IPR001304">
    <property type="entry name" value="C-type_lectin-like"/>
</dbReference>
<gene>
    <name evidence="7" type="primary">PLA2R1</name>
</gene>
<dbReference type="Pfam" id="PF00059">
    <property type="entry name" value="Lectin_C"/>
    <property type="match status" value="5"/>
</dbReference>
<dbReference type="OMA" id="CCRVNVP"/>
<dbReference type="SUPFAM" id="SSF56436">
    <property type="entry name" value="C-type lectin-like"/>
    <property type="match status" value="5"/>
</dbReference>
<keyword evidence="6" id="KW-1185">Reference proteome</keyword>
<proteinExistence type="predicted"/>
<feature type="domain" description="C-type lectin" evidence="5">
    <location>
        <begin position="643"/>
        <end position="764"/>
    </location>
</feature>
<reference evidence="7" key="1">
    <citation type="submission" date="2025-08" db="UniProtKB">
        <authorList>
            <consortium name="RefSeq"/>
        </authorList>
    </citation>
    <scope>IDENTIFICATION</scope>
    <source>
        <tissue evidence="7">Liver</tissue>
    </source>
</reference>
<dbReference type="CDD" id="cd00037">
    <property type="entry name" value="CLECT"/>
    <property type="match status" value="5"/>
</dbReference>
<evidence type="ECO:0000313" key="7">
    <source>
        <dbReference type="RefSeq" id="XP_025019072.1"/>
    </source>
</evidence>
<keyword evidence="4" id="KW-0812">Transmembrane</keyword>
<evidence type="ECO:0000259" key="5">
    <source>
        <dbReference type="PROSITE" id="PS50041"/>
    </source>
</evidence>
<evidence type="ECO:0000256" key="3">
    <source>
        <dbReference type="ARBA" id="ARBA00023157"/>
    </source>
</evidence>
<dbReference type="Proteomes" id="UP000695026">
    <property type="component" value="Unplaced"/>
</dbReference>
<dbReference type="PROSITE" id="PS50041">
    <property type="entry name" value="C_TYPE_LECTIN_2"/>
    <property type="match status" value="5"/>
</dbReference>
<evidence type="ECO:0000256" key="2">
    <source>
        <dbReference type="ARBA" id="ARBA00022525"/>
    </source>
</evidence>
<feature type="non-terminal residue" evidence="7">
    <location>
        <position position="1"/>
    </location>
</feature>
<feature type="domain" description="C-type lectin" evidence="5">
    <location>
        <begin position="69"/>
        <end position="189"/>
    </location>
</feature>
<organism evidence="6 7">
    <name type="scientific">Python bivittatus</name>
    <name type="common">Burmese python</name>
    <name type="synonym">Python molurus bivittatus</name>
    <dbReference type="NCBI Taxonomy" id="176946"/>
    <lineage>
        <taxon>Eukaryota</taxon>
        <taxon>Metazoa</taxon>
        <taxon>Chordata</taxon>
        <taxon>Craniata</taxon>
        <taxon>Vertebrata</taxon>
        <taxon>Euteleostomi</taxon>
        <taxon>Lepidosauria</taxon>
        <taxon>Squamata</taxon>
        <taxon>Bifurcata</taxon>
        <taxon>Unidentata</taxon>
        <taxon>Episquamata</taxon>
        <taxon>Toxicofera</taxon>
        <taxon>Serpentes</taxon>
        <taxon>Henophidia</taxon>
        <taxon>Pythonidae</taxon>
        <taxon>Python</taxon>
    </lineage>
</organism>